<dbReference type="Gene3D" id="1.10.260.40">
    <property type="entry name" value="lambda repressor-like DNA-binding domains"/>
    <property type="match status" value="1"/>
</dbReference>
<dbReference type="SMART" id="SM00530">
    <property type="entry name" value="HTH_XRE"/>
    <property type="match status" value="1"/>
</dbReference>
<dbReference type="RefSeq" id="WP_057744522.1">
    <property type="nucleotide sequence ID" value="NZ_BJLU01000009.1"/>
</dbReference>
<evidence type="ECO:0000313" key="3">
    <source>
        <dbReference type="EMBL" id="SUP59592.1"/>
    </source>
</evidence>
<accession>A0A0R2H2R9</accession>
<gene>
    <name evidence="2" type="ORF">IV50_GL000497</name>
    <name evidence="3" type="ORF">NCTC13645_01851</name>
</gene>
<dbReference type="SUPFAM" id="SSF47413">
    <property type="entry name" value="lambda repressor-like DNA-binding domains"/>
    <property type="match status" value="1"/>
</dbReference>
<keyword evidence="4" id="KW-1185">Reference proteome</keyword>
<dbReference type="Pfam" id="PF01381">
    <property type="entry name" value="HTH_3"/>
    <property type="match status" value="1"/>
</dbReference>
<dbReference type="PROSITE" id="PS50943">
    <property type="entry name" value="HTH_CROC1"/>
    <property type="match status" value="1"/>
</dbReference>
<sequence>MSTFENIKRVANERGLSLKQTALKAGLSENALYRYNQGVEPKYDTIKKVADALGVSVDYLAGDTSTPTPVKSHNAQPVELDQVLSEEGMAMFDGQPLSDDYKKALLTMLNGLKDSGQ</sequence>
<dbReference type="InterPro" id="IPR001387">
    <property type="entry name" value="Cro/C1-type_HTH"/>
</dbReference>
<evidence type="ECO:0000313" key="2">
    <source>
        <dbReference type="EMBL" id="KRN47219.1"/>
    </source>
</evidence>
<reference evidence="3 5" key="2">
    <citation type="submission" date="2018-06" db="EMBL/GenBank/DDBJ databases">
        <authorList>
            <consortium name="Pathogen Informatics"/>
            <person name="Doyle S."/>
        </authorList>
    </citation>
    <scope>NUCLEOTIDE SEQUENCE [LARGE SCALE GENOMIC DNA]</scope>
    <source>
        <strain evidence="3 5">NCTC13645</strain>
    </source>
</reference>
<feature type="domain" description="HTH cro/C1-type" evidence="1">
    <location>
        <begin position="7"/>
        <end position="60"/>
    </location>
</feature>
<name>A0A0R2H2R9_WEIVI</name>
<dbReference type="EMBL" id="JQBM01000001">
    <property type="protein sequence ID" value="KRN47219.1"/>
    <property type="molecule type" value="Genomic_DNA"/>
</dbReference>
<dbReference type="AlphaFoldDB" id="A0A0R2H2R9"/>
<dbReference type="CDD" id="cd00093">
    <property type="entry name" value="HTH_XRE"/>
    <property type="match status" value="1"/>
</dbReference>
<dbReference type="Proteomes" id="UP000254621">
    <property type="component" value="Unassembled WGS sequence"/>
</dbReference>
<evidence type="ECO:0000259" key="1">
    <source>
        <dbReference type="PROSITE" id="PS50943"/>
    </source>
</evidence>
<proteinExistence type="predicted"/>
<dbReference type="STRING" id="1629.IV50_GL000497"/>
<organism evidence="2 4">
    <name type="scientific">Weissella viridescens</name>
    <name type="common">Lactobacillus viridescens</name>
    <dbReference type="NCBI Taxonomy" id="1629"/>
    <lineage>
        <taxon>Bacteria</taxon>
        <taxon>Bacillati</taxon>
        <taxon>Bacillota</taxon>
        <taxon>Bacilli</taxon>
        <taxon>Lactobacillales</taxon>
        <taxon>Lactobacillaceae</taxon>
        <taxon>Weissella</taxon>
    </lineage>
</organism>
<dbReference type="PATRIC" id="fig|1629.5.peg.501"/>
<protein>
    <submittedName>
        <fullName evidence="3">Probable addiction module antidote protein</fullName>
    </submittedName>
</protein>
<reference evidence="2 4" key="1">
    <citation type="journal article" date="2015" name="Genome Announc.">
        <title>Expanding the biotechnology potential of lactobacilli through comparative genomics of 213 strains and associated genera.</title>
        <authorList>
            <person name="Sun Z."/>
            <person name="Harris H.M."/>
            <person name="McCann A."/>
            <person name="Guo C."/>
            <person name="Argimon S."/>
            <person name="Zhang W."/>
            <person name="Yang X."/>
            <person name="Jeffery I.B."/>
            <person name="Cooney J.C."/>
            <person name="Kagawa T.F."/>
            <person name="Liu W."/>
            <person name="Song Y."/>
            <person name="Salvetti E."/>
            <person name="Wrobel A."/>
            <person name="Rasinkangas P."/>
            <person name="Parkhill J."/>
            <person name="Rea M.C."/>
            <person name="O'Sullivan O."/>
            <person name="Ritari J."/>
            <person name="Douillard F.P."/>
            <person name="Paul Ross R."/>
            <person name="Yang R."/>
            <person name="Briner A.E."/>
            <person name="Felis G.E."/>
            <person name="de Vos W.M."/>
            <person name="Barrangou R."/>
            <person name="Klaenhammer T.R."/>
            <person name="Caufield P.W."/>
            <person name="Cui Y."/>
            <person name="Zhang H."/>
            <person name="O'Toole P.W."/>
        </authorList>
    </citation>
    <scope>NUCLEOTIDE SEQUENCE [LARGE SCALE GENOMIC DNA]</scope>
    <source>
        <strain evidence="2 4">DSM 20410</strain>
    </source>
</reference>
<dbReference type="Proteomes" id="UP000051992">
    <property type="component" value="Unassembled WGS sequence"/>
</dbReference>
<dbReference type="GO" id="GO:0003677">
    <property type="term" value="F:DNA binding"/>
    <property type="evidence" value="ECO:0007669"/>
    <property type="project" value="InterPro"/>
</dbReference>
<evidence type="ECO:0000313" key="4">
    <source>
        <dbReference type="Proteomes" id="UP000051992"/>
    </source>
</evidence>
<evidence type="ECO:0000313" key="5">
    <source>
        <dbReference type="Proteomes" id="UP000254621"/>
    </source>
</evidence>
<dbReference type="OrthoDB" id="9805856at2"/>
<dbReference type="InterPro" id="IPR010982">
    <property type="entry name" value="Lambda_DNA-bd_dom_sf"/>
</dbReference>
<dbReference type="EMBL" id="UHIV01000004">
    <property type="protein sequence ID" value="SUP59592.1"/>
    <property type="molecule type" value="Genomic_DNA"/>
</dbReference>